<protein>
    <submittedName>
        <fullName evidence="1">Uncharacterized protein</fullName>
    </submittedName>
</protein>
<sequence>MANCHVTSPADSFWAFTRCSPPLRYTTRNCSSPPLPGASILSHHGGGLGHQLSHLAARALDLGHPLLSCPSPGGRNNSGNLVTSVTV</sequence>
<evidence type="ECO:0000313" key="1">
    <source>
        <dbReference type="EMBL" id="PRQ16312.1"/>
    </source>
</evidence>
<dbReference type="Gramene" id="PRQ16312">
    <property type="protein sequence ID" value="PRQ16312"/>
    <property type="gene ID" value="RchiOBHm_Chr7g0182861"/>
</dbReference>
<reference evidence="1 2" key="1">
    <citation type="journal article" date="2018" name="Nat. Genet.">
        <title>The Rosa genome provides new insights in the design of modern roses.</title>
        <authorList>
            <person name="Bendahmane M."/>
        </authorList>
    </citation>
    <scope>NUCLEOTIDE SEQUENCE [LARGE SCALE GENOMIC DNA]</scope>
    <source>
        <strain evidence="2">cv. Old Blush</strain>
    </source>
</reference>
<gene>
    <name evidence="1" type="ORF">RchiOBHm_Chr7g0182861</name>
</gene>
<keyword evidence="2" id="KW-1185">Reference proteome</keyword>
<dbReference type="EMBL" id="PDCK01000045">
    <property type="protein sequence ID" value="PRQ16312.1"/>
    <property type="molecule type" value="Genomic_DNA"/>
</dbReference>
<dbReference type="AlphaFoldDB" id="A0A2P6P316"/>
<dbReference type="Proteomes" id="UP000238479">
    <property type="component" value="Chromosome 7"/>
</dbReference>
<proteinExistence type="predicted"/>
<evidence type="ECO:0000313" key="2">
    <source>
        <dbReference type="Proteomes" id="UP000238479"/>
    </source>
</evidence>
<organism evidence="1 2">
    <name type="scientific">Rosa chinensis</name>
    <name type="common">China rose</name>
    <dbReference type="NCBI Taxonomy" id="74649"/>
    <lineage>
        <taxon>Eukaryota</taxon>
        <taxon>Viridiplantae</taxon>
        <taxon>Streptophyta</taxon>
        <taxon>Embryophyta</taxon>
        <taxon>Tracheophyta</taxon>
        <taxon>Spermatophyta</taxon>
        <taxon>Magnoliopsida</taxon>
        <taxon>eudicotyledons</taxon>
        <taxon>Gunneridae</taxon>
        <taxon>Pentapetalae</taxon>
        <taxon>rosids</taxon>
        <taxon>fabids</taxon>
        <taxon>Rosales</taxon>
        <taxon>Rosaceae</taxon>
        <taxon>Rosoideae</taxon>
        <taxon>Rosoideae incertae sedis</taxon>
        <taxon>Rosa</taxon>
    </lineage>
</organism>
<name>A0A2P6P316_ROSCH</name>
<comment type="caution">
    <text evidence="1">The sequence shown here is derived from an EMBL/GenBank/DDBJ whole genome shotgun (WGS) entry which is preliminary data.</text>
</comment>
<accession>A0A2P6P316</accession>